<keyword evidence="4 7" id="KW-0812">Transmembrane</keyword>
<reference evidence="9" key="1">
    <citation type="submission" date="2013-08" db="EMBL/GenBank/DDBJ databases">
        <title>Gene expansion shapes genome architecture in the human pathogen Lichtheimia corymbifera: an evolutionary genomics analysis in the ancient terrestrial Mucorales (Mucoromycotina).</title>
        <authorList>
            <person name="Schwartze V.U."/>
            <person name="Winter S."/>
            <person name="Shelest E."/>
            <person name="Marcet-Houben M."/>
            <person name="Horn F."/>
            <person name="Wehner S."/>
            <person name="Hoffmann K."/>
            <person name="Riege K."/>
            <person name="Sammeth M."/>
            <person name="Nowrousian M."/>
            <person name="Valiante V."/>
            <person name="Linde J."/>
            <person name="Jacobsen I.D."/>
            <person name="Marz M."/>
            <person name="Brakhage A.A."/>
            <person name="Gabaldon T."/>
            <person name="Bocker S."/>
            <person name="Voigt K."/>
        </authorList>
    </citation>
    <scope>NUCLEOTIDE SEQUENCE [LARGE SCALE GENOMIC DNA]</scope>
    <source>
        <strain evidence="9">FSU 9682</strain>
    </source>
</reference>
<keyword evidence="5 7" id="KW-1133">Transmembrane helix</keyword>
<dbReference type="SUPFAM" id="SSF103473">
    <property type="entry name" value="MFS general substrate transporter"/>
    <property type="match status" value="1"/>
</dbReference>
<dbReference type="VEuPathDB" id="FungiDB:LCOR_10087.1"/>
<comment type="similarity">
    <text evidence="2 7">Belongs to the ATG22 family.</text>
</comment>
<accession>A0A068SBP1</accession>
<feature type="transmembrane region" description="Helical" evidence="7">
    <location>
        <begin position="406"/>
        <end position="428"/>
    </location>
</feature>
<dbReference type="STRING" id="1263082.A0A068SBP1"/>
<feature type="transmembrane region" description="Helical" evidence="7">
    <location>
        <begin position="207"/>
        <end position="230"/>
    </location>
</feature>
<keyword evidence="3 7" id="KW-0813">Transport</keyword>
<evidence type="ECO:0000313" key="9">
    <source>
        <dbReference type="EMBL" id="CDH59262.1"/>
    </source>
</evidence>
<dbReference type="Gene3D" id="1.20.1250.20">
    <property type="entry name" value="MFS general substrate transporter like domains"/>
    <property type="match status" value="1"/>
</dbReference>
<comment type="subcellular location">
    <subcellularLocation>
        <location evidence="1">Endomembrane system</location>
        <topology evidence="1">Multi-pass membrane protein</topology>
    </subcellularLocation>
    <subcellularLocation>
        <location evidence="7">Vacuole membrane</location>
        <topology evidence="7">Multi-pass membrane protein</topology>
    </subcellularLocation>
</comment>
<evidence type="ECO:0000256" key="3">
    <source>
        <dbReference type="ARBA" id="ARBA00022448"/>
    </source>
</evidence>
<organism evidence="9 10">
    <name type="scientific">Lichtheimia corymbifera JMRC:FSU:9682</name>
    <dbReference type="NCBI Taxonomy" id="1263082"/>
    <lineage>
        <taxon>Eukaryota</taxon>
        <taxon>Fungi</taxon>
        <taxon>Fungi incertae sedis</taxon>
        <taxon>Mucoromycota</taxon>
        <taxon>Mucoromycotina</taxon>
        <taxon>Mucoromycetes</taxon>
        <taxon>Mucorales</taxon>
        <taxon>Lichtheimiaceae</taxon>
        <taxon>Lichtheimia</taxon>
    </lineage>
</organism>
<dbReference type="EMBL" id="CBTN010000067">
    <property type="protein sequence ID" value="CDH59262.1"/>
    <property type="molecule type" value="Genomic_DNA"/>
</dbReference>
<comment type="caution">
    <text evidence="9">The sequence shown here is derived from an EMBL/GenBank/DDBJ whole genome shotgun (WGS) entry which is preliminary data.</text>
</comment>
<dbReference type="GO" id="GO:0012505">
    <property type="term" value="C:endomembrane system"/>
    <property type="evidence" value="ECO:0007669"/>
    <property type="project" value="UniProtKB-SubCell"/>
</dbReference>
<evidence type="ECO:0000256" key="7">
    <source>
        <dbReference type="RuleBase" id="RU363073"/>
    </source>
</evidence>
<dbReference type="InterPro" id="IPR050495">
    <property type="entry name" value="ATG22/LtaA_families"/>
</dbReference>
<evidence type="ECO:0000313" key="10">
    <source>
        <dbReference type="Proteomes" id="UP000027586"/>
    </source>
</evidence>
<evidence type="ECO:0000256" key="2">
    <source>
        <dbReference type="ARBA" id="ARBA00006978"/>
    </source>
</evidence>
<keyword evidence="10" id="KW-1185">Reference proteome</keyword>
<feature type="transmembrane region" description="Helical" evidence="7">
    <location>
        <begin position="375"/>
        <end position="394"/>
    </location>
</feature>
<protein>
    <recommendedName>
        <fullName evidence="7">Autophagy-related protein</fullName>
    </recommendedName>
</protein>
<comment type="function">
    <text evidence="7">Vacuolar effluxer which mediate the efflux of amino acids resulting from autophagic degradation. The release of autophagic amino acids allows the maintenance of protein synthesis and viability during nitrogen starvation.</text>
</comment>
<dbReference type="InterPro" id="IPR036259">
    <property type="entry name" value="MFS_trans_sf"/>
</dbReference>
<dbReference type="PANTHER" id="PTHR23519">
    <property type="entry name" value="AUTOPHAGY-RELATED PROTEIN 22"/>
    <property type="match status" value="1"/>
</dbReference>
<dbReference type="Pfam" id="PF11700">
    <property type="entry name" value="ATG22"/>
    <property type="match status" value="1"/>
</dbReference>
<dbReference type="GO" id="GO:0006914">
    <property type="term" value="P:autophagy"/>
    <property type="evidence" value="ECO:0007669"/>
    <property type="project" value="UniProtKB-KW"/>
</dbReference>
<feature type="region of interest" description="Disordered" evidence="8">
    <location>
        <begin position="518"/>
        <end position="544"/>
    </location>
</feature>
<evidence type="ECO:0000256" key="4">
    <source>
        <dbReference type="ARBA" id="ARBA00022692"/>
    </source>
</evidence>
<dbReference type="GO" id="GO:0006865">
    <property type="term" value="P:amino acid transport"/>
    <property type="evidence" value="ECO:0007669"/>
    <property type="project" value="UniProtKB-KW"/>
</dbReference>
<feature type="transmembrane region" description="Helical" evidence="7">
    <location>
        <begin position="250"/>
        <end position="270"/>
    </location>
</feature>
<feature type="transmembrane region" description="Helical" evidence="7">
    <location>
        <begin position="472"/>
        <end position="490"/>
    </location>
</feature>
<feature type="transmembrane region" description="Helical" evidence="7">
    <location>
        <begin position="152"/>
        <end position="172"/>
    </location>
</feature>
<keyword evidence="7" id="KW-0926">Vacuole</keyword>
<keyword evidence="7" id="KW-0029">Amino-acid transport</keyword>
<dbReference type="InterPro" id="IPR024671">
    <property type="entry name" value="Atg22-like"/>
</dbReference>
<keyword evidence="6 7" id="KW-0472">Membrane</keyword>
<feature type="compositionally biased region" description="Pro residues" evidence="8">
    <location>
        <begin position="523"/>
        <end position="532"/>
    </location>
</feature>
<feature type="transmembrane region" description="Helical" evidence="7">
    <location>
        <begin position="344"/>
        <end position="363"/>
    </location>
</feature>
<dbReference type="OrthoDB" id="192733at2759"/>
<evidence type="ECO:0000256" key="6">
    <source>
        <dbReference type="ARBA" id="ARBA00023136"/>
    </source>
</evidence>
<feature type="transmembrane region" description="Helical" evidence="7">
    <location>
        <begin position="90"/>
        <end position="110"/>
    </location>
</feature>
<sequence>MGCHDFWSKLTDKGYPTDEEIRNSGERIPEWDKVPQTTINNYAYVPNMVQYLTSQNGWDPTRGPAGVIRCDADSPCDTRLGGSVISVESIMLVVGGLNAFIQAILLTTIGSLADYGNNGSHMLLIITLISCAAQIVFLVFDDESSSYWGVPLAVGLVFQVSYGASLVFYWAIFPQLAINEPKVRAAKREKVDPEEYMVIESIARNHISAVSTAWSNIGFLVISVLNIGVGQAMASRYNTPVNQLPKYTNSIFSAMCGGYWLLCAIPWFVLQKNRPGPPLPPNTNYWTLGWRKVGRALREYHRLPQTFLFFLGYFFLMDAVSSHNQVTQVLTYSMTDYNGLVQTYMNLVNSACSIIGCLLFLYLQKRFQLATKTMLLISTGFTLAIPLWGCFGLGTDMIGYHHVVELWIYNAWFGIFTAPFYAYSQTLMSELIPMGCENMFFALFGITSKVAQFFGPAVVGGITQGTRDARTGFIYCTLCQFLALVIISFVNMEKAEIRLRVYEEQERRKSETVQDLLNHMHSPLPPPPPSPPLNATTTPDIDSSIYTTPYHPAPLYEKDHDYRHHEPETDRYGF</sequence>
<proteinExistence type="inferred from homology"/>
<gene>
    <name evidence="9" type="ORF">LCOR_10087.1</name>
</gene>
<dbReference type="GO" id="GO:0005774">
    <property type="term" value="C:vacuolar membrane"/>
    <property type="evidence" value="ECO:0007669"/>
    <property type="project" value="UniProtKB-SubCell"/>
</dbReference>
<keyword evidence="7" id="KW-0072">Autophagy</keyword>
<feature type="compositionally biased region" description="Polar residues" evidence="8">
    <location>
        <begin position="534"/>
        <end position="544"/>
    </location>
</feature>
<feature type="transmembrane region" description="Helical" evidence="7">
    <location>
        <begin position="122"/>
        <end position="140"/>
    </location>
</feature>
<dbReference type="PANTHER" id="PTHR23519:SF1">
    <property type="entry name" value="AUTOPHAGY-RELATED PROTEIN 22"/>
    <property type="match status" value="1"/>
</dbReference>
<name>A0A068SBP1_9FUNG</name>
<evidence type="ECO:0000256" key="8">
    <source>
        <dbReference type="SAM" id="MobiDB-lite"/>
    </source>
</evidence>
<feature type="transmembrane region" description="Helical" evidence="7">
    <location>
        <begin position="440"/>
        <end position="460"/>
    </location>
</feature>
<evidence type="ECO:0000256" key="5">
    <source>
        <dbReference type="ARBA" id="ARBA00022989"/>
    </source>
</evidence>
<dbReference type="AlphaFoldDB" id="A0A068SBP1"/>
<dbReference type="Proteomes" id="UP000027586">
    <property type="component" value="Unassembled WGS sequence"/>
</dbReference>
<evidence type="ECO:0000256" key="1">
    <source>
        <dbReference type="ARBA" id="ARBA00004127"/>
    </source>
</evidence>